<name>A0ABZ1J2I9_9ACTN</name>
<dbReference type="InterPro" id="IPR016181">
    <property type="entry name" value="Acyl_CoA_acyltransferase"/>
</dbReference>
<keyword evidence="5" id="KW-1185">Reference proteome</keyword>
<dbReference type="PANTHER" id="PTHR43877">
    <property type="entry name" value="AMINOALKYLPHOSPHONATE N-ACETYLTRANSFERASE-RELATED-RELATED"/>
    <property type="match status" value="1"/>
</dbReference>
<dbReference type="InterPro" id="IPR000182">
    <property type="entry name" value="GNAT_dom"/>
</dbReference>
<dbReference type="SUPFAM" id="SSF55729">
    <property type="entry name" value="Acyl-CoA N-acyltransferases (Nat)"/>
    <property type="match status" value="1"/>
</dbReference>
<proteinExistence type="predicted"/>
<dbReference type="PROSITE" id="PS51186">
    <property type="entry name" value="GNAT"/>
    <property type="match status" value="1"/>
</dbReference>
<dbReference type="Pfam" id="PF00583">
    <property type="entry name" value="Acetyltransf_1"/>
    <property type="match status" value="1"/>
</dbReference>
<evidence type="ECO:0000256" key="2">
    <source>
        <dbReference type="ARBA" id="ARBA00023315"/>
    </source>
</evidence>
<dbReference type="RefSeq" id="WP_406260084.1">
    <property type="nucleotide sequence ID" value="NZ_CP108125.1"/>
</dbReference>
<keyword evidence="2 4" id="KW-0012">Acyltransferase</keyword>
<protein>
    <submittedName>
        <fullName evidence="4">GNAT family N-acetyltransferase</fullName>
        <ecNumber evidence="4">2.3.1.-</ecNumber>
    </submittedName>
</protein>
<evidence type="ECO:0000256" key="1">
    <source>
        <dbReference type="ARBA" id="ARBA00022679"/>
    </source>
</evidence>
<feature type="domain" description="N-acetyltransferase" evidence="3">
    <location>
        <begin position="21"/>
        <end position="171"/>
    </location>
</feature>
<dbReference type="InterPro" id="IPR050832">
    <property type="entry name" value="Bact_Acetyltransf"/>
</dbReference>
<organism evidence="4 5">
    <name type="scientific">Streptomyces nigra</name>
    <dbReference type="NCBI Taxonomy" id="1827580"/>
    <lineage>
        <taxon>Bacteria</taxon>
        <taxon>Bacillati</taxon>
        <taxon>Actinomycetota</taxon>
        <taxon>Actinomycetes</taxon>
        <taxon>Kitasatosporales</taxon>
        <taxon>Streptomycetaceae</taxon>
        <taxon>Streptomyces</taxon>
    </lineage>
</organism>
<dbReference type="Proteomes" id="UP001622690">
    <property type="component" value="Chromosome"/>
</dbReference>
<reference evidence="4 5" key="1">
    <citation type="submission" date="2022-10" db="EMBL/GenBank/DDBJ databases">
        <title>The complete genomes of actinobacterial strains from the NBC collection.</title>
        <authorList>
            <person name="Joergensen T.S."/>
            <person name="Alvarez Arevalo M."/>
            <person name="Sterndorff E.B."/>
            <person name="Faurdal D."/>
            <person name="Vuksanovic O."/>
            <person name="Mourched A.-S."/>
            <person name="Charusanti P."/>
            <person name="Shaw S."/>
            <person name="Blin K."/>
            <person name="Weber T."/>
        </authorList>
    </citation>
    <scope>NUCLEOTIDE SEQUENCE [LARGE SCALE GENOMIC DNA]</scope>
    <source>
        <strain evidence="4 5">NBC_00206</strain>
    </source>
</reference>
<dbReference type="EC" id="2.3.1.-" evidence="4"/>
<accession>A0ABZ1J2I9</accession>
<gene>
    <name evidence="4" type="ORF">OHU27_29415</name>
</gene>
<evidence type="ECO:0000313" key="5">
    <source>
        <dbReference type="Proteomes" id="UP001622690"/>
    </source>
</evidence>
<dbReference type="GO" id="GO:0016746">
    <property type="term" value="F:acyltransferase activity"/>
    <property type="evidence" value="ECO:0007669"/>
    <property type="project" value="UniProtKB-KW"/>
</dbReference>
<evidence type="ECO:0000259" key="3">
    <source>
        <dbReference type="PROSITE" id="PS51186"/>
    </source>
</evidence>
<dbReference type="Gene3D" id="3.40.630.30">
    <property type="match status" value="1"/>
</dbReference>
<dbReference type="EMBL" id="CP108125">
    <property type="protein sequence ID" value="WTO86330.1"/>
    <property type="molecule type" value="Genomic_DNA"/>
</dbReference>
<sequence>MIVTRLDADRLREQAGDLAALLVDTVAGGASVGFLASLDLAAARTWWTGRADAVAAGDLAVWVARDGEYVVGTIGLAFADKANSRHRAEVVKLMVHRRARGRGLGRTLLTTAETAAADAGITLLHLDTETGSPAERLYGAAGWMRAGVIPDYATAPHGEPRPTTLYYKRLGVPAPTS</sequence>
<keyword evidence="1 4" id="KW-0808">Transferase</keyword>
<dbReference type="PANTHER" id="PTHR43877:SF2">
    <property type="entry name" value="AMINOALKYLPHOSPHONATE N-ACETYLTRANSFERASE-RELATED"/>
    <property type="match status" value="1"/>
</dbReference>
<evidence type="ECO:0000313" key="4">
    <source>
        <dbReference type="EMBL" id="WTO86330.1"/>
    </source>
</evidence>